<gene>
    <name evidence="5" type="ORF">BOTBODRAFT_144024</name>
</gene>
<dbReference type="Gene3D" id="3.30.300.130">
    <property type="entry name" value="Fe-S cluster assembly (FSCA)"/>
    <property type="match status" value="1"/>
</dbReference>
<organism evidence="5 6">
    <name type="scientific">Botryobasidium botryosum (strain FD-172 SS1)</name>
    <dbReference type="NCBI Taxonomy" id="930990"/>
    <lineage>
        <taxon>Eukaryota</taxon>
        <taxon>Fungi</taxon>
        <taxon>Dikarya</taxon>
        <taxon>Basidiomycota</taxon>
        <taxon>Agaricomycotina</taxon>
        <taxon>Agaricomycetes</taxon>
        <taxon>Cantharellales</taxon>
        <taxon>Botryobasidiaceae</taxon>
        <taxon>Botryobasidium</taxon>
    </lineage>
</organism>
<evidence type="ECO:0000256" key="2">
    <source>
        <dbReference type="ARBA" id="ARBA00022829"/>
    </source>
</evidence>
<evidence type="ECO:0000313" key="5">
    <source>
        <dbReference type="EMBL" id="KDQ17707.1"/>
    </source>
</evidence>
<dbReference type="GO" id="GO:0051604">
    <property type="term" value="P:protein maturation"/>
    <property type="evidence" value="ECO:0007669"/>
    <property type="project" value="InterPro"/>
</dbReference>
<dbReference type="GO" id="GO:1990229">
    <property type="term" value="C:iron-sulfur cluster assembly complex"/>
    <property type="evidence" value="ECO:0007669"/>
    <property type="project" value="UniProtKB-ARBA"/>
</dbReference>
<feature type="compositionally biased region" description="Acidic residues" evidence="3">
    <location>
        <begin position="35"/>
        <end position="44"/>
    </location>
</feature>
<dbReference type="AlphaFoldDB" id="A0A067N0L7"/>
<accession>A0A067N0L7</accession>
<dbReference type="HOGENOM" id="CLU_075876_3_1_1"/>
<sequence>MEQPQSFNANPRLFTPASDSYRKKQKSRLWALDDHSDESDDEEDTVIDEQEIFDLLRSITDPEHPRTLEELNVISRKQVRVRGNIVDVEFTPTNPGCGMAHVIGLAIVVRLIRSLPPRFKLNISLTQGSHQSAAQVMKQLNDKERVSAAMEVDALMESINTCLATAGRRGSYSE</sequence>
<comment type="similarity">
    <text evidence="1">Belongs to the MIP18 family.</text>
</comment>
<dbReference type="GO" id="GO:0140535">
    <property type="term" value="C:intracellular protein-containing complex"/>
    <property type="evidence" value="ECO:0007669"/>
    <property type="project" value="UniProtKB-ARBA"/>
</dbReference>
<protein>
    <recommendedName>
        <fullName evidence="4">MIP18 family-like domain-containing protein</fullName>
    </recommendedName>
</protein>
<dbReference type="PANTHER" id="PTHR12377:SF0">
    <property type="entry name" value="CYTOSOLIC IRON-SULFUR ASSEMBLY COMPONENT 2B"/>
    <property type="match status" value="1"/>
</dbReference>
<name>A0A067N0L7_BOTB1</name>
<dbReference type="InterPro" id="IPR034904">
    <property type="entry name" value="FSCA_dom_sf"/>
</dbReference>
<proteinExistence type="inferred from homology"/>
<dbReference type="Pfam" id="PF01883">
    <property type="entry name" value="FeS_assembly_P"/>
    <property type="match status" value="1"/>
</dbReference>
<dbReference type="STRING" id="930990.A0A067N0L7"/>
<dbReference type="GO" id="GO:0007059">
    <property type="term" value="P:chromosome segregation"/>
    <property type="evidence" value="ECO:0007669"/>
    <property type="project" value="UniProtKB-KW"/>
</dbReference>
<dbReference type="FunFam" id="3.30.300.130:FF:000005">
    <property type="entry name" value="Mitotic spindle-associated mmxd complex subunit"/>
    <property type="match status" value="1"/>
</dbReference>
<dbReference type="EMBL" id="KL198023">
    <property type="protein sequence ID" value="KDQ17707.1"/>
    <property type="molecule type" value="Genomic_DNA"/>
</dbReference>
<evidence type="ECO:0000259" key="4">
    <source>
        <dbReference type="Pfam" id="PF01883"/>
    </source>
</evidence>
<dbReference type="FunCoup" id="A0A067N0L7">
    <property type="interactions" value="327"/>
</dbReference>
<keyword evidence="6" id="KW-1185">Reference proteome</keyword>
<dbReference type="OrthoDB" id="2746at2759"/>
<feature type="region of interest" description="Disordered" evidence="3">
    <location>
        <begin position="1"/>
        <end position="44"/>
    </location>
</feature>
<dbReference type="SUPFAM" id="SSF117916">
    <property type="entry name" value="Fe-S cluster assembly (FSCA) domain-like"/>
    <property type="match status" value="1"/>
</dbReference>
<keyword evidence="2" id="KW-0159">Chromosome partition</keyword>
<dbReference type="Proteomes" id="UP000027195">
    <property type="component" value="Unassembled WGS sequence"/>
</dbReference>
<dbReference type="InParanoid" id="A0A067N0L7"/>
<reference evidence="6" key="1">
    <citation type="journal article" date="2014" name="Proc. Natl. Acad. Sci. U.S.A.">
        <title>Extensive sampling of basidiomycete genomes demonstrates inadequacy of the white-rot/brown-rot paradigm for wood decay fungi.</title>
        <authorList>
            <person name="Riley R."/>
            <person name="Salamov A.A."/>
            <person name="Brown D.W."/>
            <person name="Nagy L.G."/>
            <person name="Floudas D."/>
            <person name="Held B.W."/>
            <person name="Levasseur A."/>
            <person name="Lombard V."/>
            <person name="Morin E."/>
            <person name="Otillar R."/>
            <person name="Lindquist E.A."/>
            <person name="Sun H."/>
            <person name="LaButti K.M."/>
            <person name="Schmutz J."/>
            <person name="Jabbour D."/>
            <person name="Luo H."/>
            <person name="Baker S.E."/>
            <person name="Pisabarro A.G."/>
            <person name="Walton J.D."/>
            <person name="Blanchette R.A."/>
            <person name="Henrissat B."/>
            <person name="Martin F."/>
            <person name="Cullen D."/>
            <person name="Hibbett D.S."/>
            <person name="Grigoriev I.V."/>
        </authorList>
    </citation>
    <scope>NUCLEOTIDE SEQUENCE [LARGE SCALE GENOMIC DNA]</scope>
    <source>
        <strain evidence="6">FD-172 SS1</strain>
    </source>
</reference>
<evidence type="ECO:0000256" key="3">
    <source>
        <dbReference type="SAM" id="MobiDB-lite"/>
    </source>
</evidence>
<evidence type="ECO:0000313" key="6">
    <source>
        <dbReference type="Proteomes" id="UP000027195"/>
    </source>
</evidence>
<dbReference type="InterPro" id="IPR039796">
    <property type="entry name" value="MIP18"/>
</dbReference>
<dbReference type="InterPro" id="IPR002744">
    <property type="entry name" value="MIP18-like"/>
</dbReference>
<evidence type="ECO:0000256" key="1">
    <source>
        <dbReference type="ARBA" id="ARBA00010381"/>
    </source>
</evidence>
<dbReference type="Gene3D" id="6.10.250.1280">
    <property type="match status" value="1"/>
</dbReference>
<feature type="domain" description="MIP18 family-like" evidence="4">
    <location>
        <begin position="49"/>
        <end position="122"/>
    </location>
</feature>
<dbReference type="PANTHER" id="PTHR12377">
    <property type="entry name" value="CYTOSOLIC IRON-SULFUR ASSEMBLY COMPONENT 2B-RELATED"/>
    <property type="match status" value="1"/>
</dbReference>